<dbReference type="KEGG" id="tet:TTHERM_00429970"/>
<keyword evidence="1" id="KW-1133">Transmembrane helix</keyword>
<organism evidence="2 3">
    <name type="scientific">Tetrahymena thermophila (strain SB210)</name>
    <dbReference type="NCBI Taxonomy" id="312017"/>
    <lineage>
        <taxon>Eukaryota</taxon>
        <taxon>Sar</taxon>
        <taxon>Alveolata</taxon>
        <taxon>Ciliophora</taxon>
        <taxon>Intramacronucleata</taxon>
        <taxon>Oligohymenophorea</taxon>
        <taxon>Hymenostomatida</taxon>
        <taxon>Tetrahymenina</taxon>
        <taxon>Tetrahymenidae</taxon>
        <taxon>Tetrahymena</taxon>
    </lineage>
</organism>
<proteinExistence type="predicted"/>
<dbReference type="EMBL" id="GG662532">
    <property type="protein sequence ID" value="EAR91076.2"/>
    <property type="molecule type" value="Genomic_DNA"/>
</dbReference>
<feature type="transmembrane region" description="Helical" evidence="1">
    <location>
        <begin position="28"/>
        <end position="49"/>
    </location>
</feature>
<dbReference type="InParanoid" id="Q231G3"/>
<keyword evidence="3" id="KW-1185">Reference proteome</keyword>
<protein>
    <submittedName>
        <fullName evidence="2">Transmembrane protein, putative</fullName>
    </submittedName>
</protein>
<dbReference type="AlphaFoldDB" id="Q231G3"/>
<dbReference type="GeneID" id="7843706"/>
<dbReference type="HOGENOM" id="CLU_013044_1_1_1"/>
<reference evidence="3" key="1">
    <citation type="journal article" date="2006" name="PLoS Biol.">
        <title>Macronuclear genome sequence of the ciliate Tetrahymena thermophila, a model eukaryote.</title>
        <authorList>
            <person name="Eisen J.A."/>
            <person name="Coyne R.S."/>
            <person name="Wu M."/>
            <person name="Wu D."/>
            <person name="Thiagarajan M."/>
            <person name="Wortman J.R."/>
            <person name="Badger J.H."/>
            <person name="Ren Q."/>
            <person name="Amedeo P."/>
            <person name="Jones K.M."/>
            <person name="Tallon L.J."/>
            <person name="Delcher A.L."/>
            <person name="Salzberg S.L."/>
            <person name="Silva J.C."/>
            <person name="Haas B.J."/>
            <person name="Majoros W.H."/>
            <person name="Farzad M."/>
            <person name="Carlton J.M."/>
            <person name="Smith R.K. Jr."/>
            <person name="Garg J."/>
            <person name="Pearlman R.E."/>
            <person name="Karrer K.M."/>
            <person name="Sun L."/>
            <person name="Manning G."/>
            <person name="Elde N.C."/>
            <person name="Turkewitz A.P."/>
            <person name="Asai D.J."/>
            <person name="Wilkes D.E."/>
            <person name="Wang Y."/>
            <person name="Cai H."/>
            <person name="Collins K."/>
            <person name="Stewart B.A."/>
            <person name="Lee S.R."/>
            <person name="Wilamowska K."/>
            <person name="Weinberg Z."/>
            <person name="Ruzzo W.L."/>
            <person name="Wloga D."/>
            <person name="Gaertig J."/>
            <person name="Frankel J."/>
            <person name="Tsao C.-C."/>
            <person name="Gorovsky M.A."/>
            <person name="Keeling P.J."/>
            <person name="Waller R.F."/>
            <person name="Patron N.J."/>
            <person name="Cherry J.M."/>
            <person name="Stover N.A."/>
            <person name="Krieger C.J."/>
            <person name="del Toro C."/>
            <person name="Ryder H.F."/>
            <person name="Williamson S.C."/>
            <person name="Barbeau R.A."/>
            <person name="Hamilton E.P."/>
            <person name="Orias E."/>
        </authorList>
    </citation>
    <scope>NUCLEOTIDE SEQUENCE [LARGE SCALE GENOMIC DNA]</scope>
    <source>
        <strain evidence="3">SB210</strain>
    </source>
</reference>
<keyword evidence="1" id="KW-0472">Membrane</keyword>
<evidence type="ECO:0000313" key="2">
    <source>
        <dbReference type="EMBL" id="EAR91076.2"/>
    </source>
</evidence>
<dbReference type="Proteomes" id="UP000009168">
    <property type="component" value="Unassembled WGS sequence"/>
</dbReference>
<evidence type="ECO:0000256" key="1">
    <source>
        <dbReference type="SAM" id="Phobius"/>
    </source>
</evidence>
<sequence length="774" mass="90069">MKFKNFDLFSSQFKLNISKGQHNKRSCFGGFLSLAVIVISILYFAYLTFQYISNQIEPKYKTQTFLTEDQIQIEFDKDFIGFSYFVNNNTTLQMLEQKTKKVYFVYLSYLLIQDSVDSQLFEIPNFKCTNEKLQGYRCLDVSNLKQNYLSLNAKENSKVNLILTMYRCGDQDSYKKFIPENCAQEEEIDQIVNNDSGHMHIKMFTSQYNTTSKEVQVNYKNVLIYLQGDHFIFTRLKTQKQITTVQQGPFIQYKNSFTSAIDYIQEERALNRETFIKKTGQKLMLQLTVDVLESIVHIKIQYPTFLEVLAIFYSALSVLLGIGAIARYYSKKVIIQDVSLILLQSLYQKTYLELLRSKNLVNRPKIEEESIVLEEDILENQIQAFPVSRVKSLQNPNVQQQSAGESNAQIHQINTERSSKVMFQIGPTQTKVIKKAKKYQKSQSLYVACNPAKQKNKIKQIQVNFIKENKDRAALKKDEIIQNSDFIQESPKFYSQKSILSNRNSQINFFNQNQQDSKDKKQQNCDQNNLFNQKNQIYSLMQQTSNKTFNENQKQDIKLDQAISTKKLDQATSIHKLDFPNKKQFYSQTDSKFNLKSTSAKDLSIDEKTSQKDIVACEEVTNFSHLQSETLSKRLKKIIFSFKLCLRRQQLNPIQSEQGKYKKLQRELLNQIDQQVNLVAIYKDLIFLKKSIMMILSTDQLAAIQLTGTQLNLESDTLNNPPAQNEGKSHLEKQLTIQDCKKHQQIQFKCFLDRIKLNENITETDKRILSSLSV</sequence>
<gene>
    <name evidence="2" type="ORF">TTHERM_00429970</name>
</gene>
<dbReference type="OrthoDB" id="302623at2759"/>
<name>Q231G3_TETTS</name>
<evidence type="ECO:0000313" key="3">
    <source>
        <dbReference type="Proteomes" id="UP000009168"/>
    </source>
</evidence>
<dbReference type="RefSeq" id="XP_001011321.2">
    <property type="nucleotide sequence ID" value="XM_001011321.2"/>
</dbReference>
<keyword evidence="1 2" id="KW-0812">Transmembrane</keyword>
<accession>Q231G3</accession>